<dbReference type="RefSeq" id="WP_138086591.1">
    <property type="nucleotide sequence ID" value="NZ_VAUV01000008.1"/>
</dbReference>
<evidence type="ECO:0000313" key="1">
    <source>
        <dbReference type="EMBL" id="TLD70534.1"/>
    </source>
</evidence>
<evidence type="ECO:0000313" key="2">
    <source>
        <dbReference type="Proteomes" id="UP000306196"/>
    </source>
</evidence>
<sequence>MPLRNNTAPPVALDRLVQRLDALVTLGVPVPVKIAGLKKLATMGEIGERIFRKCVEVLEVTNKKRQYWPLMDLLMVERAIAEQCFPAAESAVPEHMRNAPEWLTESETILPLNV</sequence>
<comment type="caution">
    <text evidence="1">The sequence shown here is derived from an EMBL/GenBank/DDBJ whole genome shotgun (WGS) entry which is preliminary data.</text>
</comment>
<reference evidence="1 2" key="1">
    <citation type="submission" date="2019-05" db="EMBL/GenBank/DDBJ databases">
        <title>Verrucobacter flavum gen. nov., sp. nov. a new member of the family Verrucomicrobiaceae.</title>
        <authorList>
            <person name="Szuroczki S."/>
            <person name="Abbaszade G."/>
            <person name="Szabo A."/>
            <person name="Felfoldi T."/>
            <person name="Schumann P."/>
            <person name="Boka K."/>
            <person name="Keki Z."/>
            <person name="Toumi M."/>
            <person name="Toth E."/>
        </authorList>
    </citation>
    <scope>NUCLEOTIDE SEQUENCE [LARGE SCALE GENOMIC DNA]</scope>
    <source>
        <strain evidence="1 2">MG-N-17</strain>
    </source>
</reference>
<gene>
    <name evidence="1" type="ORF">FEM03_12475</name>
</gene>
<dbReference type="EMBL" id="VAUV01000008">
    <property type="protein sequence ID" value="TLD70534.1"/>
    <property type="molecule type" value="Genomic_DNA"/>
</dbReference>
<protein>
    <submittedName>
        <fullName evidence="1">Uncharacterized protein</fullName>
    </submittedName>
</protein>
<dbReference type="AlphaFoldDB" id="A0A5R8KE04"/>
<proteinExistence type="predicted"/>
<organism evidence="1 2">
    <name type="scientific">Phragmitibacter flavus</name>
    <dbReference type="NCBI Taxonomy" id="2576071"/>
    <lineage>
        <taxon>Bacteria</taxon>
        <taxon>Pseudomonadati</taxon>
        <taxon>Verrucomicrobiota</taxon>
        <taxon>Verrucomicrobiia</taxon>
        <taxon>Verrucomicrobiales</taxon>
        <taxon>Verrucomicrobiaceae</taxon>
        <taxon>Phragmitibacter</taxon>
    </lineage>
</organism>
<accession>A0A5R8KE04</accession>
<dbReference type="Proteomes" id="UP000306196">
    <property type="component" value="Unassembled WGS sequence"/>
</dbReference>
<name>A0A5R8KE04_9BACT</name>
<keyword evidence="2" id="KW-1185">Reference proteome</keyword>